<proteinExistence type="predicted"/>
<dbReference type="InterPro" id="IPR009241">
    <property type="entry name" value="HigB-like"/>
</dbReference>
<organism evidence="1 2">
    <name type="scientific">Kushneria aurantia</name>
    <dbReference type="NCBI Taxonomy" id="504092"/>
    <lineage>
        <taxon>Bacteria</taxon>
        <taxon>Pseudomonadati</taxon>
        <taxon>Pseudomonadota</taxon>
        <taxon>Gammaproteobacteria</taxon>
        <taxon>Oceanospirillales</taxon>
        <taxon>Halomonadaceae</taxon>
        <taxon>Kushneria</taxon>
    </lineage>
</organism>
<evidence type="ECO:0000313" key="1">
    <source>
        <dbReference type="EMBL" id="MFC0269331.1"/>
    </source>
</evidence>
<sequence>MWSMETTPTFKTWYQSLNDADRAKVAAALELLQEHGPQLPRPYADTLKGSRYPNMKELRIQSGGRPLRAFFAFDPERNGIVLCAGNKEGDEKRFYKTMILQADQEYTDYLASRK</sequence>
<comment type="caution">
    <text evidence="1">The sequence shown here is derived from an EMBL/GenBank/DDBJ whole genome shotgun (WGS) entry which is preliminary data.</text>
</comment>
<dbReference type="RefSeq" id="WP_026352090.1">
    <property type="nucleotide sequence ID" value="NZ_JBHLVX010000057.1"/>
</dbReference>
<protein>
    <submittedName>
        <fullName evidence="1">Type II toxin-antitoxin system RelE/ParE family toxin</fullName>
    </submittedName>
</protein>
<dbReference type="Proteomes" id="UP001589814">
    <property type="component" value="Unassembled WGS sequence"/>
</dbReference>
<dbReference type="EMBL" id="JBHLVX010000057">
    <property type="protein sequence ID" value="MFC0269331.1"/>
    <property type="molecule type" value="Genomic_DNA"/>
</dbReference>
<evidence type="ECO:0000313" key="2">
    <source>
        <dbReference type="Proteomes" id="UP001589814"/>
    </source>
</evidence>
<dbReference type="Pfam" id="PF05973">
    <property type="entry name" value="Gp49"/>
    <property type="match status" value="1"/>
</dbReference>
<keyword evidence="2" id="KW-1185">Reference proteome</keyword>
<name>A0ABV6G7E0_9GAMM</name>
<accession>A0ABV6G7E0</accession>
<gene>
    <name evidence="1" type="ORF">ACFFHW_15285</name>
</gene>
<reference evidence="1 2" key="1">
    <citation type="submission" date="2024-09" db="EMBL/GenBank/DDBJ databases">
        <authorList>
            <person name="Sun Q."/>
            <person name="Mori K."/>
        </authorList>
    </citation>
    <scope>NUCLEOTIDE SEQUENCE [LARGE SCALE GENOMIC DNA]</scope>
    <source>
        <strain evidence="1 2">CCM 7415</strain>
    </source>
</reference>